<evidence type="ECO:0000256" key="1">
    <source>
        <dbReference type="SAM" id="MobiDB-lite"/>
    </source>
</evidence>
<gene>
    <name evidence="2" type="ORF">DCAF_LOCUS15630</name>
</gene>
<protein>
    <submittedName>
        <fullName evidence="2">Uncharacterized protein</fullName>
    </submittedName>
</protein>
<feature type="region of interest" description="Disordered" evidence="1">
    <location>
        <begin position="85"/>
        <end position="104"/>
    </location>
</feature>
<proteinExistence type="predicted"/>
<comment type="caution">
    <text evidence="2">The sequence shown here is derived from an EMBL/GenBank/DDBJ whole genome shotgun (WGS) entry which is preliminary data.</text>
</comment>
<name>A0AAV1RYG4_9ROSI</name>
<organism evidence="2 3">
    <name type="scientific">Dovyalis caffra</name>
    <dbReference type="NCBI Taxonomy" id="77055"/>
    <lineage>
        <taxon>Eukaryota</taxon>
        <taxon>Viridiplantae</taxon>
        <taxon>Streptophyta</taxon>
        <taxon>Embryophyta</taxon>
        <taxon>Tracheophyta</taxon>
        <taxon>Spermatophyta</taxon>
        <taxon>Magnoliopsida</taxon>
        <taxon>eudicotyledons</taxon>
        <taxon>Gunneridae</taxon>
        <taxon>Pentapetalae</taxon>
        <taxon>rosids</taxon>
        <taxon>fabids</taxon>
        <taxon>Malpighiales</taxon>
        <taxon>Salicaceae</taxon>
        <taxon>Flacourtieae</taxon>
        <taxon>Dovyalis</taxon>
    </lineage>
</organism>
<evidence type="ECO:0000313" key="3">
    <source>
        <dbReference type="Proteomes" id="UP001314170"/>
    </source>
</evidence>
<reference evidence="2 3" key="1">
    <citation type="submission" date="2024-01" db="EMBL/GenBank/DDBJ databases">
        <authorList>
            <person name="Waweru B."/>
        </authorList>
    </citation>
    <scope>NUCLEOTIDE SEQUENCE [LARGE SCALE GENOMIC DNA]</scope>
</reference>
<sequence>MALDNNSQVDWQLFSCHVCILYEMRNTMNNRSCLWTAARRSCVGPIDELEEEEEFLHLAPNYACRTLKLTIRRDVTFIVKSNEEEDGNLGPKYADVGSGTTTIA</sequence>
<accession>A0AAV1RYG4</accession>
<keyword evidence="3" id="KW-1185">Reference proteome</keyword>
<dbReference type="AlphaFoldDB" id="A0AAV1RYG4"/>
<dbReference type="EMBL" id="CAWUPB010001160">
    <property type="protein sequence ID" value="CAK7340547.1"/>
    <property type="molecule type" value="Genomic_DNA"/>
</dbReference>
<evidence type="ECO:0000313" key="2">
    <source>
        <dbReference type="EMBL" id="CAK7340547.1"/>
    </source>
</evidence>
<dbReference type="Proteomes" id="UP001314170">
    <property type="component" value="Unassembled WGS sequence"/>
</dbReference>